<evidence type="ECO:0000256" key="1">
    <source>
        <dbReference type="ARBA" id="ARBA00004479"/>
    </source>
</evidence>
<evidence type="ECO:0000256" key="5">
    <source>
        <dbReference type="ARBA" id="ARBA00022737"/>
    </source>
</evidence>
<evidence type="ECO:0000256" key="10">
    <source>
        <dbReference type="SAM" id="MobiDB-lite"/>
    </source>
</evidence>
<keyword evidence="4" id="KW-0732">Signal</keyword>
<feature type="region of interest" description="Disordered" evidence="10">
    <location>
        <begin position="836"/>
        <end position="859"/>
    </location>
</feature>
<feature type="transmembrane region" description="Helical" evidence="11">
    <location>
        <begin position="641"/>
        <end position="666"/>
    </location>
</feature>
<evidence type="ECO:0000256" key="4">
    <source>
        <dbReference type="ARBA" id="ARBA00022729"/>
    </source>
</evidence>
<keyword evidence="9" id="KW-0325">Glycoprotein</keyword>
<comment type="similarity">
    <text evidence="2">Belongs to the type I cytokine receptor family. Type 2 subfamily.</text>
</comment>
<feature type="domain" description="Fibronectin type-III" evidence="12">
    <location>
        <begin position="251"/>
        <end position="347"/>
    </location>
</feature>
<gene>
    <name evidence="13" type="ORF">QQF64_028604</name>
</gene>
<accession>A0ABR3N7G6</accession>
<keyword evidence="7 11" id="KW-0472">Membrane</keyword>
<dbReference type="PANTHER" id="PTHR48423:SF2">
    <property type="entry name" value="INTERLEUKIN-12 RECEPTOR SUBUNIT BETA-2"/>
    <property type="match status" value="1"/>
</dbReference>
<name>A0ABR3N7G6_9TELE</name>
<dbReference type="Gene3D" id="2.60.40.10">
    <property type="entry name" value="Immunoglobulins"/>
    <property type="match status" value="4"/>
</dbReference>
<reference evidence="13 14" key="1">
    <citation type="submission" date="2023-09" db="EMBL/GenBank/DDBJ databases">
        <authorList>
            <person name="Wang M."/>
        </authorList>
    </citation>
    <scope>NUCLEOTIDE SEQUENCE [LARGE SCALE GENOMIC DNA]</scope>
    <source>
        <strain evidence="13">GT-2023</strain>
        <tissue evidence="13">Liver</tissue>
    </source>
</reference>
<keyword evidence="5" id="KW-0677">Repeat</keyword>
<dbReference type="EMBL" id="JAYMGO010000006">
    <property type="protein sequence ID" value="KAL1272742.1"/>
    <property type="molecule type" value="Genomic_DNA"/>
</dbReference>
<dbReference type="InterPro" id="IPR003961">
    <property type="entry name" value="FN3_dom"/>
</dbReference>
<evidence type="ECO:0000256" key="11">
    <source>
        <dbReference type="SAM" id="Phobius"/>
    </source>
</evidence>
<evidence type="ECO:0000256" key="6">
    <source>
        <dbReference type="ARBA" id="ARBA00022989"/>
    </source>
</evidence>
<evidence type="ECO:0000259" key="12">
    <source>
        <dbReference type="PROSITE" id="PS50853"/>
    </source>
</evidence>
<dbReference type="InterPro" id="IPR013783">
    <property type="entry name" value="Ig-like_fold"/>
</dbReference>
<evidence type="ECO:0000256" key="2">
    <source>
        <dbReference type="ARBA" id="ARBA00008921"/>
    </source>
</evidence>
<comment type="subcellular location">
    <subcellularLocation>
        <location evidence="1">Membrane</location>
        <topology evidence="1">Single-pass type I membrane protein</topology>
    </subcellularLocation>
</comment>
<proteinExistence type="inferred from homology"/>
<evidence type="ECO:0000256" key="3">
    <source>
        <dbReference type="ARBA" id="ARBA00022692"/>
    </source>
</evidence>
<protein>
    <recommendedName>
        <fullName evidence="12">Fibronectin type-III domain-containing protein</fullName>
    </recommendedName>
</protein>
<dbReference type="PROSITE" id="PS50853">
    <property type="entry name" value="FN3"/>
    <property type="match status" value="2"/>
</dbReference>
<keyword evidence="6 11" id="KW-1133">Transmembrane helix</keyword>
<dbReference type="SMART" id="SM00060">
    <property type="entry name" value="FN3"/>
    <property type="match status" value="4"/>
</dbReference>
<feature type="domain" description="Fibronectin type-III" evidence="12">
    <location>
        <begin position="443"/>
        <end position="539"/>
    </location>
</feature>
<dbReference type="Proteomes" id="UP001558613">
    <property type="component" value="Unassembled WGS sequence"/>
</dbReference>
<dbReference type="InterPro" id="IPR036116">
    <property type="entry name" value="FN3_sf"/>
</dbReference>
<sequence length="895" mass="100862">MKMESKFKRDQKSGAGRKAVLRWYFHTLNTCEENIDPEQERHAMDFFIRVWQVVFFLLFSSKFCDCYKVSCIGKLIVDSNVIHLGSNMTVGCQSNTEHCGRHFAIAYNGQTIFKTINCSVIKTQIVINQPSFWLHCSVKERNTWHTICGQDFKAGYPPGKPKFSCVTYQNSEYVNCSLTVTTETYLFTNFTVTFHDSTSQFLQYVMNEDGHVSIPRSLFVENMTYKVHVRGHNALGESHSTFSFSIWDILIPSTPVITRVVFENGSLSPTICWNGSEDMLKPILRLRKAHDDQDWAQGSVKELRAKCILMQEALEPLMSYQFELRVCTTSTNCSVWSHTFNITSPGIAPSHKLDVWRVINRSSAHGPLNVTVLWKRYQPENHSGDLLYYKLSYKEEGKIHELNCSAHVTHQTLQLNAAEVNVSAVTESGSSPPAPVSLIYTGKPAPMVTHLVPAEGSVLLAWDMPHYSEEVKGILGFVVQWQQSPVHLQWMRLGKGKDYNFTLRDMRAGVLYNISLYAEEASGISDPAFIQVYAKEEKPLAGPDVSFTNKGKNLILIQWNELNQEKQRGFITNYTIYFQRHKDKRLLQNQTVPNAFPRRLSWELQGQRECFDILISAWNSAGEGPKGKPATCCCHSASDKISGGMIAGICLAAAVPMVILANLMYLKCVRQRMMKMCMSIGVSWIFENLPKFDNSNAIKLLKDNSYGPWGDLPGDCDPPLTPIEEVSLSLDRQDSYPTVLHVTETPTTDLFSIDSPYKPQLLTASQRNEDFSETTDEELKEEDQFPLLVSPSHNDFSWDLTCIPVIHGRLNSFLAMDGALGSLGILEDLLAPPQTASNKDMEENERTLETGDVNQSKSQTVLPNALESCLRGSVFNSNPYSPQGLCHTFLVPEEG</sequence>
<keyword evidence="3 11" id="KW-0812">Transmembrane</keyword>
<keyword evidence="8" id="KW-0675">Receptor</keyword>
<evidence type="ECO:0000313" key="13">
    <source>
        <dbReference type="EMBL" id="KAL1272742.1"/>
    </source>
</evidence>
<dbReference type="CDD" id="cd00063">
    <property type="entry name" value="FN3"/>
    <property type="match status" value="2"/>
</dbReference>
<evidence type="ECO:0000256" key="9">
    <source>
        <dbReference type="ARBA" id="ARBA00023180"/>
    </source>
</evidence>
<dbReference type="PANTHER" id="PTHR48423">
    <property type="entry name" value="INTERLEUKIN-27 RECEPTOR SUBUNIT ALPHA"/>
    <property type="match status" value="1"/>
</dbReference>
<dbReference type="InterPro" id="IPR052672">
    <property type="entry name" value="Type1_Cytokine_Rcpt_Type2"/>
</dbReference>
<feature type="compositionally biased region" description="Basic and acidic residues" evidence="10">
    <location>
        <begin position="839"/>
        <end position="849"/>
    </location>
</feature>
<evidence type="ECO:0000256" key="8">
    <source>
        <dbReference type="ARBA" id="ARBA00023170"/>
    </source>
</evidence>
<evidence type="ECO:0000313" key="14">
    <source>
        <dbReference type="Proteomes" id="UP001558613"/>
    </source>
</evidence>
<evidence type="ECO:0000256" key="7">
    <source>
        <dbReference type="ARBA" id="ARBA00023136"/>
    </source>
</evidence>
<dbReference type="SUPFAM" id="SSF49265">
    <property type="entry name" value="Fibronectin type III"/>
    <property type="match status" value="3"/>
</dbReference>
<organism evidence="13 14">
    <name type="scientific">Cirrhinus molitorella</name>
    <name type="common">mud carp</name>
    <dbReference type="NCBI Taxonomy" id="172907"/>
    <lineage>
        <taxon>Eukaryota</taxon>
        <taxon>Metazoa</taxon>
        <taxon>Chordata</taxon>
        <taxon>Craniata</taxon>
        <taxon>Vertebrata</taxon>
        <taxon>Euteleostomi</taxon>
        <taxon>Actinopterygii</taxon>
        <taxon>Neopterygii</taxon>
        <taxon>Teleostei</taxon>
        <taxon>Ostariophysi</taxon>
        <taxon>Cypriniformes</taxon>
        <taxon>Cyprinidae</taxon>
        <taxon>Labeoninae</taxon>
        <taxon>Labeonini</taxon>
        <taxon>Cirrhinus</taxon>
    </lineage>
</organism>
<comment type="caution">
    <text evidence="13">The sequence shown here is derived from an EMBL/GenBank/DDBJ whole genome shotgun (WGS) entry which is preliminary data.</text>
</comment>
<keyword evidence="14" id="KW-1185">Reference proteome</keyword>